<gene>
    <name evidence="2" type="ORF">EJ08DRAFT_560655</name>
</gene>
<sequence>PDPTLLLTIPSIHDDTILDCRLFHPKSQAASTRRVIKAAIIAHPYAPLGGCYDDPVVGIVGKELLNEGYIVCTFNFRGATGSKGRTSWTGRPERQDYISVVGFMIHYLSHLKDSESEEQSERIGTQAKPPIHLVFGGYSYGSFICTHLPEIHDIFKTFTTTEEGTCASEIKTRAKSLAGQRNEQVHVLGAERASRGRVVVGGEETSPDKRRKSLERHSIDVRRSLDIPRLLSQHRRKSQENRPVTPPLPLPVVEEEDIPIVNAAYLLISPLLPPISFFTALPFGGGALKSDGNDGHLEKLSKYPTLAVYGNDDFFTSVKKLRQWSGLLCEKVDSKFRNEEVEAAGHFWHNRTAQGELRRVVKDWSRGL</sequence>
<dbReference type="OrthoDB" id="10260961at2759"/>
<dbReference type="EMBL" id="MU007009">
    <property type="protein sequence ID" value="KAF2436827.1"/>
    <property type="molecule type" value="Genomic_DNA"/>
</dbReference>
<evidence type="ECO:0000313" key="2">
    <source>
        <dbReference type="EMBL" id="KAF2436827.1"/>
    </source>
</evidence>
<feature type="region of interest" description="Disordered" evidence="1">
    <location>
        <begin position="196"/>
        <end position="217"/>
    </location>
</feature>
<dbReference type="AlphaFoldDB" id="A0A9P4P3Z2"/>
<dbReference type="PANTHER" id="PTHR42103">
    <property type="entry name" value="ALPHA/BETA-HYDROLASES SUPERFAMILY PROTEIN"/>
    <property type="match status" value="1"/>
</dbReference>
<dbReference type="SUPFAM" id="SSF53474">
    <property type="entry name" value="alpha/beta-Hydrolases"/>
    <property type="match status" value="1"/>
</dbReference>
<dbReference type="Gene3D" id="3.40.50.1820">
    <property type="entry name" value="alpha/beta hydrolase"/>
    <property type="match status" value="1"/>
</dbReference>
<accession>A0A9P4P3Z2</accession>
<dbReference type="InterPro" id="IPR029058">
    <property type="entry name" value="AB_hydrolase_fold"/>
</dbReference>
<keyword evidence="3" id="KW-1185">Reference proteome</keyword>
<name>A0A9P4P3Z2_9PEZI</name>
<dbReference type="PANTHER" id="PTHR42103:SF2">
    <property type="entry name" value="AB HYDROLASE-1 DOMAIN-CONTAINING PROTEIN"/>
    <property type="match status" value="1"/>
</dbReference>
<evidence type="ECO:0000313" key="3">
    <source>
        <dbReference type="Proteomes" id="UP000800235"/>
    </source>
</evidence>
<dbReference type="Proteomes" id="UP000800235">
    <property type="component" value="Unassembled WGS sequence"/>
</dbReference>
<reference evidence="2" key="1">
    <citation type="journal article" date="2020" name="Stud. Mycol.">
        <title>101 Dothideomycetes genomes: a test case for predicting lifestyles and emergence of pathogens.</title>
        <authorList>
            <person name="Haridas S."/>
            <person name="Albert R."/>
            <person name="Binder M."/>
            <person name="Bloem J."/>
            <person name="Labutti K."/>
            <person name="Salamov A."/>
            <person name="Andreopoulos B."/>
            <person name="Baker S."/>
            <person name="Barry K."/>
            <person name="Bills G."/>
            <person name="Bluhm B."/>
            <person name="Cannon C."/>
            <person name="Castanera R."/>
            <person name="Culley D."/>
            <person name="Daum C."/>
            <person name="Ezra D."/>
            <person name="Gonzalez J."/>
            <person name="Henrissat B."/>
            <person name="Kuo A."/>
            <person name="Liang C."/>
            <person name="Lipzen A."/>
            <person name="Lutzoni F."/>
            <person name="Magnuson J."/>
            <person name="Mondo S."/>
            <person name="Nolan M."/>
            <person name="Ohm R."/>
            <person name="Pangilinan J."/>
            <person name="Park H.-J."/>
            <person name="Ramirez L."/>
            <person name="Alfaro M."/>
            <person name="Sun H."/>
            <person name="Tritt A."/>
            <person name="Yoshinaga Y."/>
            <person name="Zwiers L.-H."/>
            <person name="Turgeon B."/>
            <person name="Goodwin S."/>
            <person name="Spatafora J."/>
            <person name="Crous P."/>
            <person name="Grigoriev I."/>
        </authorList>
    </citation>
    <scope>NUCLEOTIDE SEQUENCE</scope>
    <source>
        <strain evidence="2">CBS 130266</strain>
    </source>
</reference>
<proteinExistence type="predicted"/>
<protein>
    <submittedName>
        <fullName evidence="2">Uncharacterized protein</fullName>
    </submittedName>
</protein>
<feature type="non-terminal residue" evidence="2">
    <location>
        <position position="368"/>
    </location>
</feature>
<evidence type="ECO:0000256" key="1">
    <source>
        <dbReference type="SAM" id="MobiDB-lite"/>
    </source>
</evidence>
<organism evidence="2 3">
    <name type="scientific">Tothia fuscella</name>
    <dbReference type="NCBI Taxonomy" id="1048955"/>
    <lineage>
        <taxon>Eukaryota</taxon>
        <taxon>Fungi</taxon>
        <taxon>Dikarya</taxon>
        <taxon>Ascomycota</taxon>
        <taxon>Pezizomycotina</taxon>
        <taxon>Dothideomycetes</taxon>
        <taxon>Pleosporomycetidae</taxon>
        <taxon>Venturiales</taxon>
        <taxon>Cylindrosympodiaceae</taxon>
        <taxon>Tothia</taxon>
    </lineage>
</organism>
<feature type="non-terminal residue" evidence="2">
    <location>
        <position position="1"/>
    </location>
</feature>
<comment type="caution">
    <text evidence="2">The sequence shown here is derived from an EMBL/GenBank/DDBJ whole genome shotgun (WGS) entry which is preliminary data.</text>
</comment>